<dbReference type="AlphaFoldDB" id="A0A1J5QTN8"/>
<dbReference type="SUPFAM" id="SSF48576">
    <property type="entry name" value="Terpenoid synthases"/>
    <property type="match status" value="1"/>
</dbReference>
<organism evidence="1">
    <name type="scientific">mine drainage metagenome</name>
    <dbReference type="NCBI Taxonomy" id="410659"/>
    <lineage>
        <taxon>unclassified sequences</taxon>
        <taxon>metagenomes</taxon>
        <taxon>ecological metagenomes</taxon>
    </lineage>
</organism>
<dbReference type="PANTHER" id="PTHR31480">
    <property type="entry name" value="BIFUNCTIONAL LYCOPENE CYCLASE/PHYTOENE SYNTHASE"/>
    <property type="match status" value="1"/>
</dbReference>
<protein>
    <submittedName>
        <fullName evidence="1">All-trans-phytoene synthase</fullName>
        <ecNumber evidence="1">2.5.1.99</ecNumber>
    </submittedName>
</protein>
<dbReference type="InterPro" id="IPR008949">
    <property type="entry name" value="Isoprenoid_synthase_dom_sf"/>
</dbReference>
<dbReference type="Pfam" id="PF00494">
    <property type="entry name" value="SQS_PSY"/>
    <property type="match status" value="1"/>
</dbReference>
<dbReference type="EC" id="2.5.1.99" evidence="1"/>
<dbReference type="InterPro" id="IPR002060">
    <property type="entry name" value="Squ/phyt_synthse"/>
</dbReference>
<name>A0A1J5QTN8_9ZZZZ</name>
<gene>
    <name evidence="1" type="primary">crtB_13</name>
    <name evidence="1" type="ORF">GALL_311510</name>
</gene>
<dbReference type="GO" id="GO:0016765">
    <property type="term" value="F:transferase activity, transferring alkyl or aryl (other than methyl) groups"/>
    <property type="evidence" value="ECO:0007669"/>
    <property type="project" value="UniProtKB-ARBA"/>
</dbReference>
<keyword evidence="1" id="KW-0808">Transferase</keyword>
<comment type="caution">
    <text evidence="1">The sequence shown here is derived from an EMBL/GenBank/DDBJ whole genome shotgun (WGS) entry which is preliminary data.</text>
</comment>
<dbReference type="EMBL" id="MLJW01000447">
    <property type="protein sequence ID" value="OIQ86993.1"/>
    <property type="molecule type" value="Genomic_DNA"/>
</dbReference>
<dbReference type="Gene3D" id="1.10.600.10">
    <property type="entry name" value="Farnesyl Diphosphate Synthase"/>
    <property type="match status" value="1"/>
</dbReference>
<reference evidence="1" key="1">
    <citation type="submission" date="2016-10" db="EMBL/GenBank/DDBJ databases">
        <title>Sequence of Gallionella enrichment culture.</title>
        <authorList>
            <person name="Poehlein A."/>
            <person name="Muehling M."/>
            <person name="Daniel R."/>
        </authorList>
    </citation>
    <scope>NUCLEOTIDE SEQUENCE</scope>
</reference>
<proteinExistence type="predicted"/>
<accession>A0A1J5QTN8</accession>
<evidence type="ECO:0000313" key="1">
    <source>
        <dbReference type="EMBL" id="OIQ86993.1"/>
    </source>
</evidence>
<sequence length="283" mass="30950">MKPDPASLSLAARDVRRYDRDRFVLALLAPAARREALFCLYAFNSEIARVRELVSEPLMGRIRLQWWQDKLEAIYAGTDRRDHPLADDLAGVIRAHGLPQRLFIRLLQQRQADLEPDPFADRQALTDYVEATASGLAQLSACILGGADEPTVRAAHEAGMAWGLVGLLRALPFQAAQGRVILPGDLLARHGVAAADLLAGRTSPALAALSRDLAQEAAGHLGRARALRAAVPATARPALLQATAADVYLDRLAAAGFDPLSTGWSRPRPRPLLLAWRAWRRRY</sequence>